<dbReference type="PANTHER" id="PTHR12920">
    <property type="entry name" value="RYBP AND YAF2-RELATED"/>
    <property type="match status" value="1"/>
</dbReference>
<organism evidence="7">
    <name type="scientific">Hymenolepis diminuta</name>
    <name type="common">Rat tapeworm</name>
    <dbReference type="NCBI Taxonomy" id="6216"/>
    <lineage>
        <taxon>Eukaryota</taxon>
        <taxon>Metazoa</taxon>
        <taxon>Spiralia</taxon>
        <taxon>Lophotrochozoa</taxon>
        <taxon>Platyhelminthes</taxon>
        <taxon>Cestoda</taxon>
        <taxon>Eucestoda</taxon>
        <taxon>Cyclophyllidea</taxon>
        <taxon>Hymenolepididae</taxon>
        <taxon>Hymenolepis</taxon>
    </lineage>
</organism>
<dbReference type="AlphaFoldDB" id="A0A0R3SDI6"/>
<evidence type="ECO:0000256" key="3">
    <source>
        <dbReference type="ARBA" id="ARBA00022833"/>
    </source>
</evidence>
<dbReference type="WBParaSite" id="HDID_0000275301-mRNA-1">
    <property type="protein sequence ID" value="HDID_0000275301-mRNA-1"/>
    <property type="gene ID" value="HDID_0000275301"/>
</dbReference>
<evidence type="ECO:0000313" key="7">
    <source>
        <dbReference type="WBParaSite" id="HDID_0000275301-mRNA-1"/>
    </source>
</evidence>
<feature type="region of interest" description="Disordered" evidence="5">
    <location>
        <begin position="73"/>
        <end position="105"/>
    </location>
</feature>
<dbReference type="STRING" id="6216.A0A0R3SDI6"/>
<proteinExistence type="predicted"/>
<protein>
    <submittedName>
        <fullName evidence="7">RanBP2-type domain-containing protein</fullName>
    </submittedName>
</protein>
<dbReference type="GO" id="GO:0005634">
    <property type="term" value="C:nucleus"/>
    <property type="evidence" value="ECO:0007669"/>
    <property type="project" value="TreeGrafter"/>
</dbReference>
<accession>A0A0R3SDI6</accession>
<dbReference type="GO" id="GO:0008270">
    <property type="term" value="F:zinc ion binding"/>
    <property type="evidence" value="ECO:0007669"/>
    <property type="project" value="UniProtKB-KW"/>
</dbReference>
<feature type="compositionally biased region" description="Basic residues" evidence="5">
    <location>
        <begin position="261"/>
        <end position="270"/>
    </location>
</feature>
<dbReference type="InterPro" id="IPR001876">
    <property type="entry name" value="Znf_RanBP2"/>
</dbReference>
<keyword evidence="3" id="KW-0862">Zinc</keyword>
<feature type="compositionally biased region" description="Low complexity" evidence="5">
    <location>
        <begin position="330"/>
        <end position="344"/>
    </location>
</feature>
<feature type="compositionally biased region" description="Polar residues" evidence="5">
    <location>
        <begin position="367"/>
        <end position="382"/>
    </location>
</feature>
<dbReference type="PROSITE" id="PS50199">
    <property type="entry name" value="ZF_RANBP2_2"/>
    <property type="match status" value="1"/>
</dbReference>
<dbReference type="Gene3D" id="4.10.1060.10">
    <property type="entry name" value="Zinc finger, RanBP2-type"/>
    <property type="match status" value="1"/>
</dbReference>
<dbReference type="SMART" id="SM00547">
    <property type="entry name" value="ZnF_RBZ"/>
    <property type="match status" value="1"/>
</dbReference>
<dbReference type="SUPFAM" id="SSF90209">
    <property type="entry name" value="Ran binding protein zinc finger-like"/>
    <property type="match status" value="1"/>
</dbReference>
<dbReference type="PROSITE" id="PS01358">
    <property type="entry name" value="ZF_RANBP2_1"/>
    <property type="match status" value="1"/>
</dbReference>
<dbReference type="InterPro" id="IPR036443">
    <property type="entry name" value="Znf_RanBP2_sf"/>
</dbReference>
<reference evidence="7" key="1">
    <citation type="submission" date="2016-04" db="UniProtKB">
        <authorList>
            <consortium name="WormBaseParasite"/>
        </authorList>
    </citation>
    <scope>IDENTIFICATION</scope>
</reference>
<feature type="compositionally biased region" description="Low complexity" evidence="5">
    <location>
        <begin position="245"/>
        <end position="260"/>
    </location>
</feature>
<feature type="compositionally biased region" description="Low complexity" evidence="5">
    <location>
        <begin position="285"/>
        <end position="296"/>
    </location>
</feature>
<dbReference type="InterPro" id="IPR039958">
    <property type="entry name" value="RYBP/YAF2"/>
</dbReference>
<dbReference type="Pfam" id="PF00641">
    <property type="entry name" value="Zn_ribbon_RanBP"/>
    <property type="match status" value="1"/>
</dbReference>
<feature type="compositionally biased region" description="Low complexity" evidence="5">
    <location>
        <begin position="90"/>
        <end position="103"/>
    </location>
</feature>
<dbReference type="PANTHER" id="PTHR12920:SF4">
    <property type="entry name" value="GEO03726P1"/>
    <property type="match status" value="1"/>
</dbReference>
<evidence type="ECO:0000256" key="1">
    <source>
        <dbReference type="ARBA" id="ARBA00022723"/>
    </source>
</evidence>
<evidence type="ECO:0000256" key="5">
    <source>
        <dbReference type="SAM" id="MobiDB-lite"/>
    </source>
</evidence>
<feature type="region of interest" description="Disordered" evidence="5">
    <location>
        <begin position="215"/>
        <end position="297"/>
    </location>
</feature>
<feature type="domain" description="RanBP2-type" evidence="6">
    <location>
        <begin position="19"/>
        <end position="48"/>
    </location>
</feature>
<name>A0A0R3SDI6_HYMDI</name>
<evidence type="ECO:0000259" key="6">
    <source>
        <dbReference type="PROSITE" id="PS50199"/>
    </source>
</evidence>
<keyword evidence="1" id="KW-0479">Metal-binding</keyword>
<evidence type="ECO:0000256" key="4">
    <source>
        <dbReference type="PROSITE-ProRule" id="PRU00322"/>
    </source>
</evidence>
<dbReference type="GO" id="GO:0003712">
    <property type="term" value="F:transcription coregulator activity"/>
    <property type="evidence" value="ECO:0007669"/>
    <property type="project" value="TreeGrafter"/>
</dbReference>
<feature type="region of interest" description="Disordered" evidence="5">
    <location>
        <begin position="311"/>
        <end position="382"/>
    </location>
</feature>
<evidence type="ECO:0000256" key="2">
    <source>
        <dbReference type="ARBA" id="ARBA00022771"/>
    </source>
</evidence>
<sequence>LLFSKRKHRISSSLLGNPEEESWDCTVCTFKNSAEAFRCEMCQTRKGTSTRKPKLNPQIVEEQTLIARAIIKERQEESGEPHRRRYQRHSGNGASSSSSVRNSSLHRPTQIVSLIFSRFPRNAVDRTCPQQFEVFANGFSVVITEYLPKNSSAATTPSGICKLAPSLPDSPAISNPSSVVGSSSIGNGTTKVENSYEATPYIDVSSSALAEFPAVVPKREGQEEGTKNQEGVDEYDIPPSPSVEASSPLDSLSSSVASVPRPRKRRKRRLQSSQGGNKIVRSLRSAASSISPGAPSCTLHASRVARVSLYRGSKNNTPSPRAYKRRKVMAAATPAEDEAVAVLENPPPSSPQEKSPEAQVEGVEPEPNSTSQNTVELPAASS</sequence>
<keyword evidence="2 4" id="KW-0863">Zinc-finger</keyword>
<feature type="compositionally biased region" description="Basic and acidic residues" evidence="5">
    <location>
        <begin position="217"/>
        <end position="227"/>
    </location>
</feature>
<dbReference type="GO" id="GO:0045893">
    <property type="term" value="P:positive regulation of DNA-templated transcription"/>
    <property type="evidence" value="ECO:0007669"/>
    <property type="project" value="InterPro"/>
</dbReference>
<dbReference type="GO" id="GO:0003677">
    <property type="term" value="F:DNA binding"/>
    <property type="evidence" value="ECO:0007669"/>
    <property type="project" value="TreeGrafter"/>
</dbReference>